<protein>
    <submittedName>
        <fullName evidence="1">Uncharacterized protein</fullName>
    </submittedName>
</protein>
<proteinExistence type="predicted"/>
<evidence type="ECO:0000313" key="1">
    <source>
        <dbReference type="EMBL" id="GIY38564.1"/>
    </source>
</evidence>
<keyword evidence="2" id="KW-1185">Reference proteome</keyword>
<evidence type="ECO:0000313" key="2">
    <source>
        <dbReference type="Proteomes" id="UP001054945"/>
    </source>
</evidence>
<accession>A0AAV4SYV3</accession>
<name>A0AAV4SYV3_CAEEX</name>
<organism evidence="1 2">
    <name type="scientific">Caerostris extrusa</name>
    <name type="common">Bark spider</name>
    <name type="synonym">Caerostris bankana</name>
    <dbReference type="NCBI Taxonomy" id="172846"/>
    <lineage>
        <taxon>Eukaryota</taxon>
        <taxon>Metazoa</taxon>
        <taxon>Ecdysozoa</taxon>
        <taxon>Arthropoda</taxon>
        <taxon>Chelicerata</taxon>
        <taxon>Arachnida</taxon>
        <taxon>Araneae</taxon>
        <taxon>Araneomorphae</taxon>
        <taxon>Entelegynae</taxon>
        <taxon>Araneoidea</taxon>
        <taxon>Araneidae</taxon>
        <taxon>Caerostris</taxon>
    </lineage>
</organism>
<gene>
    <name evidence="1" type="ORF">CEXT_409701</name>
</gene>
<dbReference type="AlphaFoldDB" id="A0AAV4SYV3"/>
<sequence length="94" mass="10620">MFAESKTTCLMAEVMHLGRQCCNLVISDKRTGSFDEKFQIIVIGSHGAARLRKCNPITCLTFSRPQPSAICNPLPKVQITIWWPYVPSAFFSRE</sequence>
<dbReference type="EMBL" id="BPLR01010324">
    <property type="protein sequence ID" value="GIY38564.1"/>
    <property type="molecule type" value="Genomic_DNA"/>
</dbReference>
<reference evidence="1 2" key="1">
    <citation type="submission" date="2021-06" db="EMBL/GenBank/DDBJ databases">
        <title>Caerostris extrusa draft genome.</title>
        <authorList>
            <person name="Kono N."/>
            <person name="Arakawa K."/>
        </authorList>
    </citation>
    <scope>NUCLEOTIDE SEQUENCE [LARGE SCALE GENOMIC DNA]</scope>
</reference>
<comment type="caution">
    <text evidence="1">The sequence shown here is derived from an EMBL/GenBank/DDBJ whole genome shotgun (WGS) entry which is preliminary data.</text>
</comment>
<dbReference type="Proteomes" id="UP001054945">
    <property type="component" value="Unassembled WGS sequence"/>
</dbReference>